<evidence type="ECO:0000313" key="10">
    <source>
        <dbReference type="EMBL" id="KAL2914963.1"/>
    </source>
</evidence>
<feature type="compositionally biased region" description="Polar residues" evidence="7">
    <location>
        <begin position="197"/>
        <end position="210"/>
    </location>
</feature>
<dbReference type="InterPro" id="IPR014729">
    <property type="entry name" value="Rossmann-like_a/b/a_fold"/>
</dbReference>
<dbReference type="InterPro" id="IPR038718">
    <property type="entry name" value="SNF2-like_sf"/>
</dbReference>
<dbReference type="CDD" id="cd17919">
    <property type="entry name" value="DEXHc_Snf"/>
    <property type="match status" value="1"/>
</dbReference>
<dbReference type="InterPro" id="IPR027417">
    <property type="entry name" value="P-loop_NTPase"/>
</dbReference>
<keyword evidence="5" id="KW-0067">ATP-binding</keyword>
<name>A0ABR4N5Z9_9FUNG</name>
<dbReference type="GO" id="GO:0016787">
    <property type="term" value="F:hydrolase activity"/>
    <property type="evidence" value="ECO:0007669"/>
    <property type="project" value="UniProtKB-KW"/>
</dbReference>
<evidence type="ECO:0000313" key="11">
    <source>
        <dbReference type="Proteomes" id="UP001527925"/>
    </source>
</evidence>
<comment type="caution">
    <text evidence="10">The sequence shown here is derived from an EMBL/GenBank/DDBJ whole genome shotgun (WGS) entry which is preliminary data.</text>
</comment>
<feature type="compositionally biased region" description="Polar residues" evidence="7">
    <location>
        <begin position="1"/>
        <end position="13"/>
    </location>
</feature>
<dbReference type="PANTHER" id="PTHR47157">
    <property type="entry name" value="CHROMODOMAIN-HELICASE-DNA-BINDING PROTEIN 1-LIKE"/>
    <property type="match status" value="1"/>
</dbReference>
<evidence type="ECO:0000259" key="9">
    <source>
        <dbReference type="PROSITE" id="PS51194"/>
    </source>
</evidence>
<dbReference type="InterPro" id="IPR049730">
    <property type="entry name" value="SNF2/RAD54-like_C"/>
</dbReference>
<organism evidence="10 11">
    <name type="scientific">Polyrhizophydium stewartii</name>
    <dbReference type="NCBI Taxonomy" id="2732419"/>
    <lineage>
        <taxon>Eukaryota</taxon>
        <taxon>Fungi</taxon>
        <taxon>Fungi incertae sedis</taxon>
        <taxon>Chytridiomycota</taxon>
        <taxon>Chytridiomycota incertae sedis</taxon>
        <taxon>Chytridiomycetes</taxon>
        <taxon>Rhizophydiales</taxon>
        <taxon>Rhizophydiales incertae sedis</taxon>
        <taxon>Polyrhizophydium</taxon>
    </lineage>
</organism>
<feature type="compositionally biased region" description="Low complexity" evidence="7">
    <location>
        <begin position="76"/>
        <end position="85"/>
    </location>
</feature>
<comment type="subcellular location">
    <subcellularLocation>
        <location evidence="1">Nucleus</location>
    </subcellularLocation>
</comment>
<evidence type="ECO:0000256" key="6">
    <source>
        <dbReference type="ARBA" id="ARBA00023242"/>
    </source>
</evidence>
<dbReference type="Proteomes" id="UP001527925">
    <property type="component" value="Unassembled WGS sequence"/>
</dbReference>
<feature type="region of interest" description="Disordered" evidence="7">
    <location>
        <begin position="300"/>
        <end position="332"/>
    </location>
</feature>
<evidence type="ECO:0000256" key="7">
    <source>
        <dbReference type="SAM" id="MobiDB-lite"/>
    </source>
</evidence>
<sequence>MSESGQSQPTPLQQRFERESEQMQGRAQQQGEQGPGASPQRASQHPQPEGHREQREPIDQPHPAEIEQRRQEIERQLSQLEQQEQQQKEQQAEQERQRREQIQRQIEHEQHAQEQIGKQEAQVEQQEQEHERRRREQGERVQQEQQEQERSQQEQQQQQQHQQQQQKHERAEQQHQDQRHRTIDAQHEAQPQHREQPTPQMHQQASSQQPLAPHEQTQMHEYLREQRERHKQAEEQLRAEQVQHGGATDEGSSLTGAMETVGSTLKSAYETVAAPVAEGTRQLASATSSAIGSMGSAIASAATTPTRTPSAAERATVDHPVTISGDPSPAPGTHDRCVVVCLDGSTYSEDALRWALSHLVNPARDVLHLVTVLPRDAYVTEFTRMAEDRGTEFISQTMARALNLSEADSAGARTSGTDKIQSGELRDESERPILRRADDIVQQFCQETGCGKIRTSWNLIEGTNAKERLVEYCRDHHASLAVVGSRGRSTVTRLLLGSVSDYLNQRAPCAVAVVQPGRQAQQQQQQQQTQSGERGAEQQQQLHQQHQQTLYRQQQQQMRQQTQQQTQYQQYTPAASSKQQFMSPQQQQLQSQPQPDAGLLAKLKAVAASLPSSLANSSPGQAVQQSVRQHLDAGVSLRPYQATGVEWLAWLHSQGLSGILGELLLFFRMMSGRDTVADVATGLGKTLQSIAFVAHLVLGTTPAVSPVLVAVPLSLLDNWAAEFSRFAPAVKVLKLRGTAAERVDQKAEIAQNPFHVLLTTFETVLSETDFVKGIRWKYIIVDEAHRLKNAVSLLHMRMAELDCKNRLLLTGTPVQNNLTELQALLSFANPSIFGSSVCDFEGWFGSKASKTGVDELTELLKPFILRRVKEDVLDLPKMKEIVVQAPLTKVQRKLYLSILSKDWSIFDNKQAVSLRNVLMQLRKCVSHPYLFDGVEPEPFVAGEHLVESSGKLKVLDQLLKYAKARGKRVLVFSQATHLLDIVQDYLTFRKFSYERLDGSVRGEERYLSVNQFQTGDSFVFLLSTRAGGVGLNLTAADTVIFLDVDFNPAMDQQAAARVHRIGQTKETTIVRIICPDTVDEVIWRRAQRKLKLQRRIMSKGTLGMDATAGDTWTPQKSTELVSLLQFGIDKIMKARSKDEDGGCTSTGDGDDANMDHPILSTEQLEAIFSPAKVYSGSEMSVDDVADGDPGTSGDAMDANQKDKGKAARLDEEGDADDSIYLYEGHDYKAAAHALSALRQQTAASSPRLPASIRKRRVGAEDDEDYAKRLAERREQAEQRKRERRFAKFAEANYESCGLDFDGYIETADGVPDEDEAEGGPGETASASQGMAAGPSVASIAAIGAADADDDDAVPRQRLRFAAGDATRPQVPPNTIAIIVHVVDDSGSWPNLGVFRSLTDLSPSIKDYYVQSADKDIKNLTMGSAHLVSVPSEPYWFVALVVAQKSTARDRIELGSLEAGLLRVARAAKRTGATVHLPRIGHNLPKVDWYTIERTIDKVLARNGIPTTIYYFRRSRT</sequence>
<feature type="compositionally biased region" description="Low complexity" evidence="7">
    <location>
        <begin position="22"/>
        <end position="40"/>
    </location>
</feature>
<dbReference type="InterPro" id="IPR006015">
    <property type="entry name" value="Universal_stress_UspA"/>
</dbReference>
<feature type="domain" description="Helicase C-terminal" evidence="9">
    <location>
        <begin position="954"/>
        <end position="1108"/>
    </location>
</feature>
<feature type="compositionally biased region" description="Low complexity" evidence="7">
    <location>
        <begin position="300"/>
        <end position="314"/>
    </location>
</feature>
<dbReference type="Gene3D" id="3.40.50.300">
    <property type="entry name" value="P-loop containing nucleotide triphosphate hydrolases"/>
    <property type="match status" value="1"/>
</dbReference>
<dbReference type="InterPro" id="IPR001650">
    <property type="entry name" value="Helicase_C-like"/>
</dbReference>
<feature type="region of interest" description="Disordered" evidence="7">
    <location>
        <begin position="1137"/>
        <end position="1156"/>
    </location>
</feature>
<dbReference type="InterPro" id="IPR014001">
    <property type="entry name" value="Helicase_ATP-bd"/>
</dbReference>
<dbReference type="Pfam" id="PF00176">
    <property type="entry name" value="SNF2-rel_dom"/>
    <property type="match status" value="1"/>
</dbReference>
<feature type="compositionally biased region" description="Low complexity" evidence="7">
    <location>
        <begin position="113"/>
        <end position="125"/>
    </location>
</feature>
<dbReference type="Pfam" id="PF00271">
    <property type="entry name" value="Helicase_C"/>
    <property type="match status" value="1"/>
</dbReference>
<keyword evidence="3" id="KW-0547">Nucleotide-binding</keyword>
<dbReference type="SMART" id="SM00490">
    <property type="entry name" value="HELICc"/>
    <property type="match status" value="1"/>
</dbReference>
<feature type="domain" description="Helicase ATP-binding" evidence="8">
    <location>
        <begin position="666"/>
        <end position="831"/>
    </location>
</feature>
<dbReference type="SMART" id="SM00487">
    <property type="entry name" value="DEXDc"/>
    <property type="match status" value="1"/>
</dbReference>
<evidence type="ECO:0000256" key="4">
    <source>
        <dbReference type="ARBA" id="ARBA00022801"/>
    </source>
</evidence>
<dbReference type="EMBL" id="JADGIZ020000028">
    <property type="protein sequence ID" value="KAL2914963.1"/>
    <property type="molecule type" value="Genomic_DNA"/>
</dbReference>
<keyword evidence="4 10" id="KW-0378">Hydrolase</keyword>
<feature type="compositionally biased region" description="Low complexity" evidence="7">
    <location>
        <begin position="538"/>
        <end position="594"/>
    </location>
</feature>
<evidence type="ECO:0000256" key="3">
    <source>
        <dbReference type="ARBA" id="ARBA00022741"/>
    </source>
</evidence>
<proteinExistence type="inferred from homology"/>
<dbReference type="Gene3D" id="3.40.220.10">
    <property type="entry name" value="Leucine Aminopeptidase, subunit E, domain 1"/>
    <property type="match status" value="1"/>
</dbReference>
<dbReference type="GO" id="GO:0003678">
    <property type="term" value="F:DNA helicase activity"/>
    <property type="evidence" value="ECO:0007669"/>
    <property type="project" value="UniProtKB-EC"/>
</dbReference>
<feature type="compositionally biased region" description="Basic and acidic residues" evidence="7">
    <location>
        <begin position="166"/>
        <end position="196"/>
    </location>
</feature>
<dbReference type="PRINTS" id="PR01438">
    <property type="entry name" value="UNVRSLSTRESS"/>
</dbReference>
<gene>
    <name evidence="10" type="primary">CHD1L</name>
    <name evidence="10" type="ORF">HK105_205506</name>
</gene>
<dbReference type="InterPro" id="IPR043472">
    <property type="entry name" value="Macro_dom-like"/>
</dbReference>
<feature type="region of interest" description="Disordered" evidence="7">
    <location>
        <begin position="1305"/>
        <end position="1332"/>
    </location>
</feature>
<feature type="compositionally biased region" description="Basic and acidic residues" evidence="7">
    <location>
        <begin position="48"/>
        <end position="75"/>
    </location>
</feature>
<evidence type="ECO:0000256" key="1">
    <source>
        <dbReference type="ARBA" id="ARBA00004123"/>
    </source>
</evidence>
<feature type="region of interest" description="Disordered" evidence="7">
    <location>
        <begin position="522"/>
        <end position="594"/>
    </location>
</feature>
<evidence type="ECO:0000256" key="2">
    <source>
        <dbReference type="ARBA" id="ARBA00007025"/>
    </source>
</evidence>
<protein>
    <submittedName>
        <fullName evidence="10">Chromodomain-helicase-DNA-binding protein 1-like</fullName>
        <ecNumber evidence="10">3.6.4.12</ecNumber>
    </submittedName>
</protein>
<dbReference type="PROSITE" id="PS51194">
    <property type="entry name" value="HELICASE_CTER"/>
    <property type="match status" value="1"/>
</dbReference>
<feature type="region of interest" description="Disordered" evidence="7">
    <location>
        <begin position="1179"/>
        <end position="1210"/>
    </location>
</feature>
<keyword evidence="6" id="KW-0539">Nucleus</keyword>
<dbReference type="SUPFAM" id="SSF52949">
    <property type="entry name" value="Macro domain-like"/>
    <property type="match status" value="1"/>
</dbReference>
<evidence type="ECO:0000259" key="8">
    <source>
        <dbReference type="PROSITE" id="PS51192"/>
    </source>
</evidence>
<keyword evidence="11" id="KW-1185">Reference proteome</keyword>
<feature type="compositionally biased region" description="Basic and acidic residues" evidence="7">
    <location>
        <begin position="217"/>
        <end position="238"/>
    </location>
</feature>
<evidence type="ECO:0000256" key="5">
    <source>
        <dbReference type="ARBA" id="ARBA00022840"/>
    </source>
</evidence>
<feature type="region of interest" description="Disordered" evidence="7">
    <location>
        <begin position="1240"/>
        <end position="1262"/>
    </location>
</feature>
<dbReference type="SUPFAM" id="SSF52402">
    <property type="entry name" value="Adenine nucleotide alpha hydrolases-like"/>
    <property type="match status" value="1"/>
</dbReference>
<comment type="similarity">
    <text evidence="2">Belongs to the SNF2/RAD54 helicase family.</text>
</comment>
<feature type="region of interest" description="Disordered" evidence="7">
    <location>
        <begin position="1"/>
        <end position="255"/>
    </location>
</feature>
<feature type="compositionally biased region" description="Low complexity" evidence="7">
    <location>
        <begin position="153"/>
        <end position="165"/>
    </location>
</feature>
<dbReference type="CDD" id="cd18793">
    <property type="entry name" value="SF2_C_SNF"/>
    <property type="match status" value="1"/>
</dbReference>
<feature type="compositionally biased region" description="Basic and acidic residues" evidence="7">
    <location>
        <begin position="1199"/>
        <end position="1210"/>
    </location>
</feature>
<dbReference type="Pfam" id="PF00582">
    <property type="entry name" value="Usp"/>
    <property type="match status" value="1"/>
</dbReference>
<dbReference type="EC" id="3.6.4.12" evidence="10"/>
<feature type="compositionally biased region" description="Basic and acidic residues" evidence="7">
    <location>
        <begin position="86"/>
        <end position="112"/>
    </location>
</feature>
<dbReference type="InterPro" id="IPR031053">
    <property type="entry name" value="ALC1"/>
</dbReference>
<dbReference type="Gene3D" id="3.40.50.620">
    <property type="entry name" value="HUPs"/>
    <property type="match status" value="1"/>
</dbReference>
<feature type="compositionally biased region" description="Basic and acidic residues" evidence="7">
    <location>
        <begin position="127"/>
        <end position="152"/>
    </location>
</feature>
<dbReference type="PROSITE" id="PS51192">
    <property type="entry name" value="HELICASE_ATP_BIND_1"/>
    <property type="match status" value="1"/>
</dbReference>
<dbReference type="SUPFAM" id="SSF52540">
    <property type="entry name" value="P-loop containing nucleoside triphosphate hydrolases"/>
    <property type="match status" value="2"/>
</dbReference>
<dbReference type="CDD" id="cd23659">
    <property type="entry name" value="USP_At3g01520-like"/>
    <property type="match status" value="1"/>
</dbReference>
<dbReference type="Gene3D" id="3.40.50.10810">
    <property type="entry name" value="Tandem AAA-ATPase domain"/>
    <property type="match status" value="1"/>
</dbReference>
<dbReference type="InterPro" id="IPR006016">
    <property type="entry name" value="UspA"/>
</dbReference>
<feature type="region of interest" description="Disordered" evidence="7">
    <location>
        <begin position="406"/>
        <end position="427"/>
    </location>
</feature>
<dbReference type="InterPro" id="IPR000330">
    <property type="entry name" value="SNF2_N"/>
</dbReference>
<reference evidence="10 11" key="1">
    <citation type="submission" date="2023-09" db="EMBL/GenBank/DDBJ databases">
        <title>Pangenome analysis of Batrachochytrium dendrobatidis and related Chytrids.</title>
        <authorList>
            <person name="Yacoub M.N."/>
            <person name="Stajich J.E."/>
            <person name="James T.Y."/>
        </authorList>
    </citation>
    <scope>NUCLEOTIDE SEQUENCE [LARGE SCALE GENOMIC DNA]</scope>
    <source>
        <strain evidence="10 11">JEL0888</strain>
    </source>
</reference>
<dbReference type="PANTHER" id="PTHR47157:SF1">
    <property type="entry name" value="CHROMODOMAIN-HELICASE-DNA-BINDING PROTEIN 1-LIKE"/>
    <property type="match status" value="1"/>
</dbReference>
<accession>A0ABR4N5Z9</accession>